<accession>A0A841QAF9</accession>
<dbReference type="EC" id="3.6.1.27" evidence="9"/>
<feature type="transmembrane region" description="Helical" evidence="7">
    <location>
        <begin position="117"/>
        <end position="139"/>
    </location>
</feature>
<evidence type="ECO:0000256" key="3">
    <source>
        <dbReference type="ARBA" id="ARBA00022692"/>
    </source>
</evidence>
<name>A0A841QAF9_9BACI</name>
<feature type="domain" description="Phosphatidic acid phosphatase type 2/haloperoxidase" evidence="8">
    <location>
        <begin position="63"/>
        <end position="172"/>
    </location>
</feature>
<evidence type="ECO:0000256" key="2">
    <source>
        <dbReference type="ARBA" id="ARBA00022475"/>
    </source>
</evidence>
<dbReference type="AlphaFoldDB" id="A0A841QAF9"/>
<dbReference type="Pfam" id="PF01569">
    <property type="entry name" value="PAP2"/>
    <property type="match status" value="1"/>
</dbReference>
<organism evidence="9 10">
    <name type="scientific">Salirhabdus euzebyi</name>
    <dbReference type="NCBI Taxonomy" id="394506"/>
    <lineage>
        <taxon>Bacteria</taxon>
        <taxon>Bacillati</taxon>
        <taxon>Bacillota</taxon>
        <taxon>Bacilli</taxon>
        <taxon>Bacillales</taxon>
        <taxon>Bacillaceae</taxon>
        <taxon>Salirhabdus</taxon>
    </lineage>
</organism>
<dbReference type="Proteomes" id="UP000581688">
    <property type="component" value="Unassembled WGS sequence"/>
</dbReference>
<dbReference type="Gene3D" id="1.20.144.10">
    <property type="entry name" value="Phosphatidic acid phosphatase type 2/haloperoxidase"/>
    <property type="match status" value="1"/>
</dbReference>
<keyword evidence="3 7" id="KW-0812">Transmembrane</keyword>
<gene>
    <name evidence="9" type="ORF">HNQ94_003918</name>
</gene>
<evidence type="ECO:0000256" key="5">
    <source>
        <dbReference type="ARBA" id="ARBA00022989"/>
    </source>
</evidence>
<feature type="transmembrane region" description="Helical" evidence="7">
    <location>
        <begin position="62"/>
        <end position="81"/>
    </location>
</feature>
<dbReference type="GO" id="GO:0005886">
    <property type="term" value="C:plasma membrane"/>
    <property type="evidence" value="ECO:0007669"/>
    <property type="project" value="UniProtKB-SubCell"/>
</dbReference>
<proteinExistence type="predicted"/>
<feature type="transmembrane region" description="Helical" evidence="7">
    <location>
        <begin position="151"/>
        <end position="175"/>
    </location>
</feature>
<dbReference type="RefSeq" id="WP_174498008.1">
    <property type="nucleotide sequence ID" value="NZ_CADDWK010000027.1"/>
</dbReference>
<dbReference type="PANTHER" id="PTHR14969">
    <property type="entry name" value="SPHINGOSINE-1-PHOSPHATE PHOSPHOHYDROLASE"/>
    <property type="match status" value="1"/>
</dbReference>
<dbReference type="InterPro" id="IPR000326">
    <property type="entry name" value="PAP2/HPO"/>
</dbReference>
<dbReference type="SMART" id="SM00014">
    <property type="entry name" value="acidPPc"/>
    <property type="match status" value="1"/>
</dbReference>
<dbReference type="GO" id="GO:0050380">
    <property type="term" value="F:undecaprenyl-diphosphatase activity"/>
    <property type="evidence" value="ECO:0007669"/>
    <property type="project" value="UniProtKB-EC"/>
</dbReference>
<keyword evidence="2" id="KW-1003">Cell membrane</keyword>
<keyword evidence="6 7" id="KW-0472">Membrane</keyword>
<evidence type="ECO:0000259" key="8">
    <source>
        <dbReference type="SMART" id="SM00014"/>
    </source>
</evidence>
<evidence type="ECO:0000256" key="6">
    <source>
        <dbReference type="ARBA" id="ARBA00023136"/>
    </source>
</evidence>
<keyword evidence="5 7" id="KW-1133">Transmembrane helix</keyword>
<sequence>MIIKWSKNFHHYDCLLLLNINRYYDSRFLNHFFSKVTHLGGAKFSIFITAFLIYLFDMPFLMIPLEAALALLITHIPVLIMKKFFPRKRPYKNIKSTKYPPNPLEDHSFPSGHTTAIFALITPFVIQIPILMLFLYPIASLVGLSRVFLGLHYPSDVLCGALLGTFGGLISVWFLPLM</sequence>
<evidence type="ECO:0000256" key="7">
    <source>
        <dbReference type="SAM" id="Phobius"/>
    </source>
</evidence>
<feature type="transmembrane region" description="Helical" evidence="7">
    <location>
        <begin position="36"/>
        <end position="56"/>
    </location>
</feature>
<evidence type="ECO:0000313" key="9">
    <source>
        <dbReference type="EMBL" id="MBB6455418.1"/>
    </source>
</evidence>
<keyword evidence="10" id="KW-1185">Reference proteome</keyword>
<evidence type="ECO:0000256" key="4">
    <source>
        <dbReference type="ARBA" id="ARBA00022801"/>
    </source>
</evidence>
<protein>
    <submittedName>
        <fullName evidence="9">Undecaprenyl-diphosphatase</fullName>
        <ecNumber evidence="9">3.6.1.27</ecNumber>
    </submittedName>
</protein>
<dbReference type="InterPro" id="IPR036938">
    <property type="entry name" value="PAP2/HPO_sf"/>
</dbReference>
<reference evidence="9 10" key="1">
    <citation type="submission" date="2020-08" db="EMBL/GenBank/DDBJ databases">
        <title>Genomic Encyclopedia of Type Strains, Phase IV (KMG-IV): sequencing the most valuable type-strain genomes for metagenomic binning, comparative biology and taxonomic classification.</title>
        <authorList>
            <person name="Goeker M."/>
        </authorList>
    </citation>
    <scope>NUCLEOTIDE SEQUENCE [LARGE SCALE GENOMIC DNA]</scope>
    <source>
        <strain evidence="9 10">DSM 19612</strain>
    </source>
</reference>
<dbReference type="PANTHER" id="PTHR14969:SF62">
    <property type="entry name" value="DECAPRENYLPHOSPHORYL-5-PHOSPHORIBOSE PHOSPHATASE RV3807C-RELATED"/>
    <property type="match status" value="1"/>
</dbReference>
<evidence type="ECO:0000313" key="10">
    <source>
        <dbReference type="Proteomes" id="UP000581688"/>
    </source>
</evidence>
<comment type="subcellular location">
    <subcellularLocation>
        <location evidence="1">Cell membrane</location>
        <topology evidence="1">Multi-pass membrane protein</topology>
    </subcellularLocation>
</comment>
<comment type="caution">
    <text evidence="9">The sequence shown here is derived from an EMBL/GenBank/DDBJ whole genome shotgun (WGS) entry which is preliminary data.</text>
</comment>
<keyword evidence="4 9" id="KW-0378">Hydrolase</keyword>
<evidence type="ECO:0000256" key="1">
    <source>
        <dbReference type="ARBA" id="ARBA00004651"/>
    </source>
</evidence>
<dbReference type="SUPFAM" id="SSF48317">
    <property type="entry name" value="Acid phosphatase/Vanadium-dependent haloperoxidase"/>
    <property type="match status" value="1"/>
</dbReference>
<dbReference type="EMBL" id="JACHGH010000022">
    <property type="protein sequence ID" value="MBB6455418.1"/>
    <property type="molecule type" value="Genomic_DNA"/>
</dbReference>